<keyword evidence="3" id="KW-1185">Reference proteome</keyword>
<dbReference type="EMBL" id="LSMT01000627">
    <property type="protein sequence ID" value="PFX15636.1"/>
    <property type="molecule type" value="Genomic_DNA"/>
</dbReference>
<sequence length="515" mass="56625">MQLKESGMVVRAWGSSGIICFHDNSTVVLKDLLVLHCATASAHNIAISKKAAVLPLAWEGLKGRFCKVKAFIRNKDAADWLKASWFSLEKQENEKSVRDPDVCSGFPLRGRLVVELNVLAEAVDGGSEACGTALWLSDSIKETVSGLGSLLYICCSNYEYGETNIVRTNKTHRSTGTTRGRPIFNVNTKLAAGMLHAGMGPTHVSELLSSINIPSLGESTLKAQEREVGPQIEKLVKESCLESLESERNLRKDDSEEENVETGVSYDIGWQKRGKAHNSLTDLCFKCQEVRWSNQVNEALTNTLGSKLQRSDSTDLVKAMTSGVACAVGQKNSGQSNVSQAFMKTQVFPGSISLKFAKKMDKKTLSLKEKQKTREYKKKRIEKKKKRLKKTKQLENIEGQQYSCGMGFDGHDAAQEISAPAAASKIEKVSLTKDYHQIIFDLETSGRGNDAEILQIAATDGKDEFSIHMNPCNVISPEASAVNKLTFQRGILFYDGKPITDAIATDVALKTFIEN</sequence>
<evidence type="ECO:0000313" key="2">
    <source>
        <dbReference type="EMBL" id="PFX15636.1"/>
    </source>
</evidence>
<dbReference type="OrthoDB" id="5984084at2759"/>
<accession>A0A2B4REP8</accession>
<evidence type="ECO:0000313" key="3">
    <source>
        <dbReference type="Proteomes" id="UP000225706"/>
    </source>
</evidence>
<dbReference type="AlphaFoldDB" id="A0A2B4REP8"/>
<name>A0A2B4REP8_STYPI</name>
<organism evidence="2 3">
    <name type="scientific">Stylophora pistillata</name>
    <name type="common">Smooth cauliflower coral</name>
    <dbReference type="NCBI Taxonomy" id="50429"/>
    <lineage>
        <taxon>Eukaryota</taxon>
        <taxon>Metazoa</taxon>
        <taxon>Cnidaria</taxon>
        <taxon>Anthozoa</taxon>
        <taxon>Hexacorallia</taxon>
        <taxon>Scleractinia</taxon>
        <taxon>Astrocoeniina</taxon>
        <taxon>Pocilloporidae</taxon>
        <taxon>Stylophora</taxon>
    </lineage>
</organism>
<dbReference type="InterPro" id="IPR049012">
    <property type="entry name" value="Mutator_transp_dom"/>
</dbReference>
<feature type="domain" description="Mutator-like transposase" evidence="1">
    <location>
        <begin position="111"/>
        <end position="281"/>
    </location>
</feature>
<dbReference type="SUPFAM" id="SSF53098">
    <property type="entry name" value="Ribonuclease H-like"/>
    <property type="match status" value="1"/>
</dbReference>
<gene>
    <name evidence="2" type="ORF">AWC38_SpisGene20144</name>
</gene>
<reference evidence="3" key="1">
    <citation type="journal article" date="2017" name="bioRxiv">
        <title>Comparative analysis of the genomes of Stylophora pistillata and Acropora digitifera provides evidence for extensive differences between species of corals.</title>
        <authorList>
            <person name="Voolstra C.R."/>
            <person name="Li Y."/>
            <person name="Liew Y.J."/>
            <person name="Baumgarten S."/>
            <person name="Zoccola D."/>
            <person name="Flot J.-F."/>
            <person name="Tambutte S."/>
            <person name="Allemand D."/>
            <person name="Aranda M."/>
        </authorList>
    </citation>
    <scope>NUCLEOTIDE SEQUENCE [LARGE SCALE GENOMIC DNA]</scope>
</reference>
<proteinExistence type="predicted"/>
<protein>
    <recommendedName>
        <fullName evidence="1">Mutator-like transposase domain-containing protein</fullName>
    </recommendedName>
</protein>
<dbReference type="Gene3D" id="3.30.420.10">
    <property type="entry name" value="Ribonuclease H-like superfamily/Ribonuclease H"/>
    <property type="match status" value="1"/>
</dbReference>
<evidence type="ECO:0000259" key="1">
    <source>
        <dbReference type="Pfam" id="PF20700"/>
    </source>
</evidence>
<dbReference type="Pfam" id="PF20700">
    <property type="entry name" value="Mutator"/>
    <property type="match status" value="1"/>
</dbReference>
<dbReference type="GO" id="GO:0003676">
    <property type="term" value="F:nucleic acid binding"/>
    <property type="evidence" value="ECO:0007669"/>
    <property type="project" value="InterPro"/>
</dbReference>
<dbReference type="InterPro" id="IPR036397">
    <property type="entry name" value="RNaseH_sf"/>
</dbReference>
<dbReference type="Proteomes" id="UP000225706">
    <property type="component" value="Unassembled WGS sequence"/>
</dbReference>
<comment type="caution">
    <text evidence="2">The sequence shown here is derived from an EMBL/GenBank/DDBJ whole genome shotgun (WGS) entry which is preliminary data.</text>
</comment>
<dbReference type="InterPro" id="IPR012337">
    <property type="entry name" value="RNaseH-like_sf"/>
</dbReference>